<organism evidence="1">
    <name type="scientific">Pontimicrobium sp. SW4</name>
    <dbReference type="NCBI Taxonomy" id="3153519"/>
    <lineage>
        <taxon>Bacteria</taxon>
        <taxon>Pseudomonadati</taxon>
        <taxon>Bacteroidota</taxon>
        <taxon>Flavobacteriia</taxon>
        <taxon>Flavobacteriales</taxon>
        <taxon>Flavobacteriaceae</taxon>
        <taxon>Pontimicrobium</taxon>
    </lineage>
</organism>
<evidence type="ECO:0000313" key="1">
    <source>
        <dbReference type="EMBL" id="XBG59842.1"/>
    </source>
</evidence>
<reference evidence="1" key="1">
    <citation type="submission" date="2024-05" db="EMBL/GenBank/DDBJ databases">
        <title>Pontimicrobium maritimus sp. nov., isolated form sea water.</title>
        <authorList>
            <person name="Muhammad N."/>
            <person name="Vuong T.Q."/>
            <person name="Han H.L."/>
            <person name="Kim S.-G."/>
        </authorList>
    </citation>
    <scope>NUCLEOTIDE SEQUENCE</scope>
    <source>
        <strain evidence="1">SW4</strain>
    </source>
</reference>
<proteinExistence type="predicted"/>
<sequence length="204" mass="23487">MKLPQKIIFLSLFTLLLTSCVEPSGNKKNNTLLNTDFELIRVNNQYSIELPTFMKESEDLNEDASLEYQNIFKETYTIVIDESKEDFISAFKDLGEFNESLSIAKNYKNIQLQFLGEEVSISRAEDIESSTINGLPFEITEVDATIDGIDIGYTLAFVEGENYVYMVMAWTLQNKHDKYRDLFQKIVKSFKVISRRKGVKKSVN</sequence>
<dbReference type="Gene3D" id="3.40.1000.10">
    <property type="entry name" value="Mog1/PsbP, alpha/beta/alpha sandwich"/>
    <property type="match status" value="1"/>
</dbReference>
<dbReference type="EMBL" id="CP157199">
    <property type="protein sequence ID" value="XBG59842.1"/>
    <property type="molecule type" value="Genomic_DNA"/>
</dbReference>
<protein>
    <recommendedName>
        <fullName evidence="2">Tfp pilus assembly protein, major pilin PilA</fullName>
    </recommendedName>
</protein>
<accession>A0AAU7BP62</accession>
<gene>
    <name evidence="1" type="ORF">ABGB03_08200</name>
</gene>
<evidence type="ECO:0008006" key="2">
    <source>
        <dbReference type="Google" id="ProtNLM"/>
    </source>
</evidence>
<name>A0AAU7BP62_9FLAO</name>
<dbReference type="RefSeq" id="WP_347921745.1">
    <property type="nucleotide sequence ID" value="NZ_CP157199.1"/>
</dbReference>
<dbReference type="PROSITE" id="PS51257">
    <property type="entry name" value="PROKAR_LIPOPROTEIN"/>
    <property type="match status" value="1"/>
</dbReference>
<dbReference type="AlphaFoldDB" id="A0AAU7BP62"/>